<sequence>MNFSKSFYSSFILILIFSTILAIAGIRGFFRLAPAIEQINEHNTRSLYITEQMMSALTIKKDIKLFEQALRDGEANITEKGEAEAIKKIEKNYKKGFKNAEYKEITVDNIIELSRLNRLAMKDAALSAKRLSSAAAWVITFLAIMTWALGILLMRTLAKNIIKPLAELTDVLSSYTKGNTMRRCPKLAPNQTFQKIYDSVNTLLDRG</sequence>
<comment type="caution">
    <text evidence="2">The sequence shown here is derived from an EMBL/GenBank/DDBJ whole genome shotgun (WGS) entry which is preliminary data.</text>
</comment>
<accession>A0A9D1JXJ1</accession>
<keyword evidence="1" id="KW-0472">Membrane</keyword>
<feature type="transmembrane region" description="Helical" evidence="1">
    <location>
        <begin position="134"/>
        <end position="154"/>
    </location>
</feature>
<keyword evidence="1" id="KW-0812">Transmembrane</keyword>
<protein>
    <recommendedName>
        <fullName evidence="4">Chemotaxis methyl-accepting receptor HlyB-like 4HB MCP domain-containing protein</fullName>
    </recommendedName>
</protein>
<evidence type="ECO:0000256" key="1">
    <source>
        <dbReference type="SAM" id="Phobius"/>
    </source>
</evidence>
<dbReference type="Proteomes" id="UP000886865">
    <property type="component" value="Unassembled WGS sequence"/>
</dbReference>
<evidence type="ECO:0000313" key="2">
    <source>
        <dbReference type="EMBL" id="HIS73717.1"/>
    </source>
</evidence>
<dbReference type="EMBL" id="DVJQ01000014">
    <property type="protein sequence ID" value="HIS73717.1"/>
    <property type="molecule type" value="Genomic_DNA"/>
</dbReference>
<keyword evidence="1" id="KW-1133">Transmembrane helix</keyword>
<dbReference type="Gene3D" id="6.10.340.10">
    <property type="match status" value="1"/>
</dbReference>
<reference evidence="2" key="2">
    <citation type="journal article" date="2021" name="PeerJ">
        <title>Extensive microbial diversity within the chicken gut microbiome revealed by metagenomics and culture.</title>
        <authorList>
            <person name="Gilroy R."/>
            <person name="Ravi A."/>
            <person name="Getino M."/>
            <person name="Pursley I."/>
            <person name="Horton D.L."/>
            <person name="Alikhan N.F."/>
            <person name="Baker D."/>
            <person name="Gharbi K."/>
            <person name="Hall N."/>
            <person name="Watson M."/>
            <person name="Adriaenssens E.M."/>
            <person name="Foster-Nyarko E."/>
            <person name="Jarju S."/>
            <person name="Secka A."/>
            <person name="Antonio M."/>
            <person name="Oren A."/>
            <person name="Chaudhuri R.R."/>
            <person name="La Ragione R."/>
            <person name="Hildebrand F."/>
            <person name="Pallen M.J."/>
        </authorList>
    </citation>
    <scope>NUCLEOTIDE SEQUENCE</scope>
    <source>
        <strain evidence="2">CHK152-2871</strain>
    </source>
</reference>
<evidence type="ECO:0000313" key="3">
    <source>
        <dbReference type="Proteomes" id="UP000886865"/>
    </source>
</evidence>
<name>A0A9D1JXJ1_9BACT</name>
<proteinExistence type="predicted"/>
<organism evidence="2 3">
    <name type="scientific">Candidatus Galligastranaerophilus intestinavium</name>
    <dbReference type="NCBI Taxonomy" id="2840836"/>
    <lineage>
        <taxon>Bacteria</taxon>
        <taxon>Candidatus Galligastranaerophilus</taxon>
    </lineage>
</organism>
<evidence type="ECO:0008006" key="4">
    <source>
        <dbReference type="Google" id="ProtNLM"/>
    </source>
</evidence>
<dbReference type="AlphaFoldDB" id="A0A9D1JXJ1"/>
<reference evidence="2" key="1">
    <citation type="submission" date="2020-10" db="EMBL/GenBank/DDBJ databases">
        <authorList>
            <person name="Gilroy R."/>
        </authorList>
    </citation>
    <scope>NUCLEOTIDE SEQUENCE</scope>
    <source>
        <strain evidence="2">CHK152-2871</strain>
    </source>
</reference>
<feature type="transmembrane region" description="Helical" evidence="1">
    <location>
        <begin position="7"/>
        <end position="30"/>
    </location>
</feature>
<gene>
    <name evidence="2" type="ORF">IAA86_01690</name>
</gene>